<name>A0A4Z1NSJ7_9PEZI</name>
<organism evidence="4 5">
    <name type="scientific">Venturia nashicola</name>
    <dbReference type="NCBI Taxonomy" id="86259"/>
    <lineage>
        <taxon>Eukaryota</taxon>
        <taxon>Fungi</taxon>
        <taxon>Dikarya</taxon>
        <taxon>Ascomycota</taxon>
        <taxon>Pezizomycotina</taxon>
        <taxon>Dothideomycetes</taxon>
        <taxon>Pleosporomycetidae</taxon>
        <taxon>Venturiales</taxon>
        <taxon>Venturiaceae</taxon>
        <taxon>Venturia</taxon>
    </lineage>
</organism>
<comment type="caution">
    <text evidence="4">The sequence shown here is derived from an EMBL/GenBank/DDBJ whole genome shotgun (WGS) entry which is preliminary data.</text>
</comment>
<dbReference type="OrthoDB" id="190201at2759"/>
<dbReference type="Proteomes" id="UP000298493">
    <property type="component" value="Unassembled WGS sequence"/>
</dbReference>
<gene>
    <name evidence="4" type="ORF">E6O75_ATG09215</name>
</gene>
<accession>A0A4Z1NSJ7</accession>
<protein>
    <submittedName>
        <fullName evidence="4">Catalytic protein</fullName>
    </submittedName>
</protein>
<dbReference type="Pfam" id="PF12697">
    <property type="entry name" value="Abhydrolase_6"/>
    <property type="match status" value="1"/>
</dbReference>
<evidence type="ECO:0000259" key="3">
    <source>
        <dbReference type="Pfam" id="PF12697"/>
    </source>
</evidence>
<dbReference type="SUPFAM" id="SSF53474">
    <property type="entry name" value="alpha/beta-Hydrolases"/>
    <property type="match status" value="1"/>
</dbReference>
<evidence type="ECO:0000256" key="1">
    <source>
        <dbReference type="ARBA" id="ARBA00022801"/>
    </source>
</evidence>
<sequence length="398" mass="41499">MYSLISLAATLLGLSTGIIAAPASTFNFSTNLKGFSQPVLSYSAGGKAVCISGNVAVKASASNTKLNLSNPGNQYTATEAFVEYFQTNSTLPSSVNIGTTTVSGTYNINSKLCYPKSNSTASTIQFLIHGINFDKLYWDISGLSYLDAAAAAGHATFSFDRLGTGASDHPDPIQVVQSALQVEIAHQLIQSLRSGAVGGVSWQNIVGVGHSYGSIQSVGLAAQYPKDLDAIILQGFTLDGSSVPATIAAFNPTIASQNDPTRFGFLPSGYQVVNSAVGDQTAFYRYPNFLPSTFNYLDSKKQTFTLGDFLTLTGPVTAAASFTGPVQIVNGENDFIFCASNCGYPSDLGAAVLPALFPAAAAGSRSYLVPGTGHGINAHTTAPKAYAQMLSFIESAGF</sequence>
<dbReference type="InterPro" id="IPR000073">
    <property type="entry name" value="AB_hydrolase_1"/>
</dbReference>
<feature type="chain" id="PRO_5021447544" evidence="2">
    <location>
        <begin position="21"/>
        <end position="398"/>
    </location>
</feature>
<dbReference type="Gene3D" id="3.40.50.1820">
    <property type="entry name" value="alpha/beta hydrolase"/>
    <property type="match status" value="1"/>
</dbReference>
<feature type="signal peptide" evidence="2">
    <location>
        <begin position="1"/>
        <end position="20"/>
    </location>
</feature>
<keyword evidence="2" id="KW-0732">Signal</keyword>
<dbReference type="PANTHER" id="PTHR43798">
    <property type="entry name" value="MONOACYLGLYCEROL LIPASE"/>
    <property type="match status" value="1"/>
</dbReference>
<dbReference type="InterPro" id="IPR029058">
    <property type="entry name" value="AB_hydrolase_fold"/>
</dbReference>
<proteinExistence type="predicted"/>
<dbReference type="InterPro" id="IPR050266">
    <property type="entry name" value="AB_hydrolase_sf"/>
</dbReference>
<feature type="domain" description="AB hydrolase-1" evidence="3">
    <location>
        <begin position="127"/>
        <end position="388"/>
    </location>
</feature>
<evidence type="ECO:0000313" key="4">
    <source>
        <dbReference type="EMBL" id="TID16157.1"/>
    </source>
</evidence>
<dbReference type="GO" id="GO:0016787">
    <property type="term" value="F:hydrolase activity"/>
    <property type="evidence" value="ECO:0007669"/>
    <property type="project" value="UniProtKB-KW"/>
</dbReference>
<reference evidence="4 5" key="1">
    <citation type="submission" date="2019-04" db="EMBL/GenBank/DDBJ databases">
        <title>High contiguity whole genome sequence and gene annotation resource for two Venturia nashicola isolates.</title>
        <authorList>
            <person name="Prokchorchik M."/>
            <person name="Won K."/>
            <person name="Lee Y."/>
            <person name="Choi E.D."/>
            <person name="Segonzac C."/>
            <person name="Sohn K.H."/>
        </authorList>
    </citation>
    <scope>NUCLEOTIDE SEQUENCE [LARGE SCALE GENOMIC DNA]</scope>
    <source>
        <strain evidence="4 5">PRI2</strain>
    </source>
</reference>
<keyword evidence="1" id="KW-0378">Hydrolase</keyword>
<evidence type="ECO:0000256" key="2">
    <source>
        <dbReference type="SAM" id="SignalP"/>
    </source>
</evidence>
<dbReference type="PANTHER" id="PTHR43798:SF31">
    <property type="entry name" value="AB HYDROLASE SUPERFAMILY PROTEIN YCLE"/>
    <property type="match status" value="1"/>
</dbReference>
<dbReference type="AlphaFoldDB" id="A0A4Z1NSJ7"/>
<keyword evidence="5" id="KW-1185">Reference proteome</keyword>
<evidence type="ECO:0000313" key="5">
    <source>
        <dbReference type="Proteomes" id="UP000298493"/>
    </source>
</evidence>
<dbReference type="GO" id="GO:0016020">
    <property type="term" value="C:membrane"/>
    <property type="evidence" value="ECO:0007669"/>
    <property type="project" value="TreeGrafter"/>
</dbReference>
<dbReference type="EMBL" id="SNSC02000019">
    <property type="protein sequence ID" value="TID16157.1"/>
    <property type="molecule type" value="Genomic_DNA"/>
</dbReference>